<protein>
    <recommendedName>
        <fullName evidence="2">DUF6534 domain-containing protein</fullName>
    </recommendedName>
</protein>
<keyword evidence="1" id="KW-1133">Transmembrane helix</keyword>
<keyword evidence="1" id="KW-0472">Membrane</keyword>
<accession>A0AAD6VGP9</accession>
<dbReference type="PANTHER" id="PTHR40465:SF1">
    <property type="entry name" value="DUF6534 DOMAIN-CONTAINING PROTEIN"/>
    <property type="match status" value="1"/>
</dbReference>
<organism evidence="3 4">
    <name type="scientific">Mycena pura</name>
    <dbReference type="NCBI Taxonomy" id="153505"/>
    <lineage>
        <taxon>Eukaryota</taxon>
        <taxon>Fungi</taxon>
        <taxon>Dikarya</taxon>
        <taxon>Basidiomycota</taxon>
        <taxon>Agaricomycotina</taxon>
        <taxon>Agaricomycetes</taxon>
        <taxon>Agaricomycetidae</taxon>
        <taxon>Agaricales</taxon>
        <taxon>Marasmiineae</taxon>
        <taxon>Mycenaceae</taxon>
        <taxon>Mycena</taxon>
    </lineage>
</organism>
<dbReference type="AlphaFoldDB" id="A0AAD6VGP9"/>
<reference evidence="3" key="1">
    <citation type="submission" date="2023-03" db="EMBL/GenBank/DDBJ databases">
        <title>Massive genome expansion in bonnet fungi (Mycena s.s.) driven by repeated elements and novel gene families across ecological guilds.</title>
        <authorList>
            <consortium name="Lawrence Berkeley National Laboratory"/>
            <person name="Harder C.B."/>
            <person name="Miyauchi S."/>
            <person name="Viragh M."/>
            <person name="Kuo A."/>
            <person name="Thoen E."/>
            <person name="Andreopoulos B."/>
            <person name="Lu D."/>
            <person name="Skrede I."/>
            <person name="Drula E."/>
            <person name="Henrissat B."/>
            <person name="Morin E."/>
            <person name="Kohler A."/>
            <person name="Barry K."/>
            <person name="LaButti K."/>
            <person name="Morin E."/>
            <person name="Salamov A."/>
            <person name="Lipzen A."/>
            <person name="Mereny Z."/>
            <person name="Hegedus B."/>
            <person name="Baldrian P."/>
            <person name="Stursova M."/>
            <person name="Weitz H."/>
            <person name="Taylor A."/>
            <person name="Grigoriev I.V."/>
            <person name="Nagy L.G."/>
            <person name="Martin F."/>
            <person name="Kauserud H."/>
        </authorList>
    </citation>
    <scope>NUCLEOTIDE SEQUENCE</scope>
    <source>
        <strain evidence="3">9144</strain>
    </source>
</reference>
<feature type="domain" description="DUF6534" evidence="2">
    <location>
        <begin position="165"/>
        <end position="253"/>
    </location>
</feature>
<gene>
    <name evidence="3" type="ORF">GGX14DRAFT_84842</name>
</gene>
<evidence type="ECO:0000313" key="4">
    <source>
        <dbReference type="Proteomes" id="UP001219525"/>
    </source>
</evidence>
<proteinExistence type="predicted"/>
<comment type="caution">
    <text evidence="3">The sequence shown here is derived from an EMBL/GenBank/DDBJ whole genome shotgun (WGS) entry which is preliminary data.</text>
</comment>
<feature type="transmembrane region" description="Helical" evidence="1">
    <location>
        <begin position="201"/>
        <end position="224"/>
    </location>
</feature>
<feature type="transmembrane region" description="Helical" evidence="1">
    <location>
        <begin position="230"/>
        <end position="249"/>
    </location>
</feature>
<feature type="transmembrane region" description="Helical" evidence="1">
    <location>
        <begin position="116"/>
        <end position="136"/>
    </location>
</feature>
<dbReference type="EMBL" id="JARJCW010000023">
    <property type="protein sequence ID" value="KAJ7212546.1"/>
    <property type="molecule type" value="Genomic_DNA"/>
</dbReference>
<evidence type="ECO:0000256" key="1">
    <source>
        <dbReference type="SAM" id="Phobius"/>
    </source>
</evidence>
<dbReference type="Pfam" id="PF20152">
    <property type="entry name" value="DUF6534"/>
    <property type="match status" value="1"/>
</dbReference>
<keyword evidence="1" id="KW-0812">Transmembrane</keyword>
<dbReference type="PANTHER" id="PTHR40465">
    <property type="entry name" value="CHROMOSOME 1, WHOLE GENOME SHOTGUN SEQUENCE"/>
    <property type="match status" value="1"/>
</dbReference>
<dbReference type="InterPro" id="IPR045339">
    <property type="entry name" value="DUF6534"/>
</dbReference>
<evidence type="ECO:0000313" key="3">
    <source>
        <dbReference type="EMBL" id="KAJ7212546.1"/>
    </source>
</evidence>
<dbReference type="Proteomes" id="UP001219525">
    <property type="component" value="Unassembled WGS sequence"/>
</dbReference>
<feature type="transmembrane region" description="Helical" evidence="1">
    <location>
        <begin position="45"/>
        <end position="70"/>
    </location>
</feature>
<feature type="transmembrane region" description="Helical" evidence="1">
    <location>
        <begin position="12"/>
        <end position="33"/>
    </location>
</feature>
<name>A0AAD6VGP9_9AGAR</name>
<evidence type="ECO:0000259" key="2">
    <source>
        <dbReference type="Pfam" id="PF20152"/>
    </source>
</evidence>
<keyword evidence="4" id="KW-1185">Reference proteome</keyword>
<feature type="transmembrane region" description="Helical" evidence="1">
    <location>
        <begin position="82"/>
        <end position="104"/>
    </location>
</feature>
<feature type="transmembrane region" description="Helical" evidence="1">
    <location>
        <begin position="156"/>
        <end position="180"/>
    </location>
</feature>
<sequence length="322" mass="36165">MSDVAWTLGPLLIGGSIALVLSGMVAVQCIVFYRLYPNEIRTRVVAVLAIWILDILHSTFIVISLFNYLVDFFGDRSRIDHIPWSIGLTIVATAITTLIVHWYYCQKIFKSSNRNWWIVAPIVLLAFLRLFAASVSTTEMIRLQRYSAFTEKYPGWVFTTGLSLSAGVDIIITCWLCYFLRRMRGRTASTTMAHVVDVLTLYTLENGLLTGLTVTASLICWVAMPNNLVFLGLHFVIGKLYANSFLISLNTRKALRDMRLSKNEWDPQVPVFSPDDLSAPHFLSSSRSPYGLPAVSMTVRPRKSRVPLPIPRPDIDCGALSP</sequence>